<reference evidence="6 7" key="1">
    <citation type="submission" date="2013-12" db="EMBL/GenBank/DDBJ databases">
        <title>Draft genome sequence of Caloranaerobacter sp. H53214.</title>
        <authorList>
            <person name="Jiang L.J."/>
            <person name="Shao Z.Z."/>
            <person name="Long M.N."/>
        </authorList>
    </citation>
    <scope>NUCLEOTIDE SEQUENCE [LARGE SCALE GENOMIC DNA]</scope>
    <source>
        <strain evidence="6 7">H53214</strain>
    </source>
</reference>
<dbReference type="RefSeq" id="WP_035163398.1">
    <property type="nucleotide sequence ID" value="NZ_AZTB01000027.1"/>
</dbReference>
<evidence type="ECO:0000313" key="6">
    <source>
        <dbReference type="EMBL" id="KGG80397.1"/>
    </source>
</evidence>
<dbReference type="GO" id="GO:0046872">
    <property type="term" value="F:metal ion binding"/>
    <property type="evidence" value="ECO:0007669"/>
    <property type="project" value="UniProtKB-KW"/>
</dbReference>
<keyword evidence="3" id="KW-0378">Hydrolase</keyword>
<evidence type="ECO:0000256" key="1">
    <source>
        <dbReference type="ARBA" id="ARBA00008950"/>
    </source>
</evidence>
<evidence type="ECO:0000256" key="2">
    <source>
        <dbReference type="ARBA" id="ARBA00022723"/>
    </source>
</evidence>
<comment type="caution">
    <text evidence="6">The sequence shown here is derived from an EMBL/GenBank/DDBJ whole genome shotgun (WGS) entry which is preliminary data.</text>
</comment>
<dbReference type="PANTHER" id="PTHR11124">
    <property type="entry name" value="VACUOLAR SORTING PROTEIN VPS29"/>
    <property type="match status" value="1"/>
</dbReference>
<dbReference type="EMBL" id="AZTB01000027">
    <property type="protein sequence ID" value="KGG80397.1"/>
    <property type="molecule type" value="Genomic_DNA"/>
</dbReference>
<evidence type="ECO:0000256" key="4">
    <source>
        <dbReference type="RuleBase" id="RU362039"/>
    </source>
</evidence>
<dbReference type="PROSITE" id="PS01269">
    <property type="entry name" value="UPF0025"/>
    <property type="match status" value="1"/>
</dbReference>
<dbReference type="InterPro" id="IPR000979">
    <property type="entry name" value="Phosphodiesterase_MJ0936/Vps29"/>
</dbReference>
<comment type="cofactor">
    <cofactor evidence="4">
        <name>a divalent metal cation</name>
        <dbReference type="ChEBI" id="CHEBI:60240"/>
    </cofactor>
</comment>
<dbReference type="GO" id="GO:0016787">
    <property type="term" value="F:hydrolase activity"/>
    <property type="evidence" value="ECO:0007669"/>
    <property type="project" value="UniProtKB-UniRule"/>
</dbReference>
<protein>
    <recommendedName>
        <fullName evidence="4">Phosphoesterase</fullName>
        <ecNumber evidence="4">3.1.4.-</ecNumber>
    </recommendedName>
</protein>
<organism evidence="6 7">
    <name type="scientific">Caloranaerobacter azorensis H53214</name>
    <dbReference type="NCBI Taxonomy" id="1156417"/>
    <lineage>
        <taxon>Bacteria</taxon>
        <taxon>Bacillati</taxon>
        <taxon>Bacillota</taxon>
        <taxon>Tissierellia</taxon>
        <taxon>Tissierellales</taxon>
        <taxon>Thermohalobacteraceae</taxon>
        <taxon>Caloranaerobacter</taxon>
    </lineage>
</organism>
<keyword evidence="2 4" id="KW-0479">Metal-binding</keyword>
<dbReference type="EC" id="3.1.4.-" evidence="4"/>
<dbReference type="NCBIfam" id="TIGR00040">
    <property type="entry name" value="yfcE"/>
    <property type="match status" value="1"/>
</dbReference>
<evidence type="ECO:0000256" key="3">
    <source>
        <dbReference type="ARBA" id="ARBA00022801"/>
    </source>
</evidence>
<dbReference type="CDD" id="cd00841">
    <property type="entry name" value="MPP_YfcE"/>
    <property type="match status" value="1"/>
</dbReference>
<sequence>MRIVVLSDTHGNIDFVIKEIKKIENVDLLLHLGDYSRDVDRMREILEVDIINVKGNCDFYDYSTKEEEIIQIEGKKILLTHGHRYNVKFGINNLYYRSKELGVDVVLFGHSHVPVLLKHDGVLFFNPGSPTHPRGGSSRSYGILDIDDEVKPILCDLSL</sequence>
<gene>
    <name evidence="6" type="ORF">Y919_06450</name>
</gene>
<accession>A0A096BHP8</accession>
<dbReference type="Gene3D" id="3.60.21.10">
    <property type="match status" value="1"/>
</dbReference>
<dbReference type="STRING" id="1156417.Y919_06450"/>
<dbReference type="SUPFAM" id="SSF56300">
    <property type="entry name" value="Metallo-dependent phosphatases"/>
    <property type="match status" value="1"/>
</dbReference>
<dbReference type="Pfam" id="PF12850">
    <property type="entry name" value="Metallophos_2"/>
    <property type="match status" value="1"/>
</dbReference>
<dbReference type="AlphaFoldDB" id="A0A096BHP8"/>
<dbReference type="Proteomes" id="UP000029622">
    <property type="component" value="Unassembled WGS sequence"/>
</dbReference>
<name>A0A096BHP8_9FIRM</name>
<dbReference type="InterPro" id="IPR024654">
    <property type="entry name" value="Calcineurin-like_PHP_lpxH"/>
</dbReference>
<comment type="similarity">
    <text evidence="1 4">Belongs to the metallophosphoesterase superfamily. YfcE family.</text>
</comment>
<feature type="domain" description="Calcineurin-like phosphoesterase" evidence="5">
    <location>
        <begin position="1"/>
        <end position="148"/>
    </location>
</feature>
<evidence type="ECO:0000313" key="7">
    <source>
        <dbReference type="Proteomes" id="UP000029622"/>
    </source>
</evidence>
<evidence type="ECO:0000259" key="5">
    <source>
        <dbReference type="Pfam" id="PF12850"/>
    </source>
</evidence>
<dbReference type="InterPro" id="IPR020935">
    <property type="entry name" value="PdiEstase_YfcE_CS"/>
</dbReference>
<dbReference type="InterPro" id="IPR029052">
    <property type="entry name" value="Metallo-depent_PP-like"/>
</dbReference>
<proteinExistence type="inferred from homology"/>
<dbReference type="InterPro" id="IPR041802">
    <property type="entry name" value="MPP_YfcE"/>
</dbReference>